<evidence type="ECO:0000313" key="2">
    <source>
        <dbReference type="Proteomes" id="UP000298652"/>
    </source>
</evidence>
<gene>
    <name evidence="1" type="ORF">SEVIR_8G057666v2</name>
</gene>
<accession>A0A4U6TFR1</accession>
<sequence length="143" mass="16165">MVESMWYGHGFFSLPSFLGDGINYGEISDGLAVRRLFLFFVTELRAMAICRSVQWFKCTVTCLPCHSCRFQKLKHLRPLGSRLPTSSLVLFSASCDGEVPSRGGSNRRHRGQAWSSIEGLQCNLFFFEGFPCKELNVKGFCHI</sequence>
<dbReference type="EMBL" id="CM016559">
    <property type="protein sequence ID" value="TKV99654.1"/>
    <property type="molecule type" value="Genomic_DNA"/>
</dbReference>
<proteinExistence type="predicted"/>
<dbReference type="AlphaFoldDB" id="A0A4U6TFR1"/>
<dbReference type="OMA" id="FPCKELN"/>
<evidence type="ECO:0000313" key="1">
    <source>
        <dbReference type="EMBL" id="TKV99654.1"/>
    </source>
</evidence>
<dbReference type="Gramene" id="TKV99654">
    <property type="protein sequence ID" value="TKV99654"/>
    <property type="gene ID" value="SEVIR_8G057666v2"/>
</dbReference>
<reference evidence="1" key="1">
    <citation type="submission" date="2019-03" db="EMBL/GenBank/DDBJ databases">
        <title>WGS assembly of Setaria viridis.</title>
        <authorList>
            <person name="Huang P."/>
            <person name="Jenkins J."/>
            <person name="Grimwood J."/>
            <person name="Barry K."/>
            <person name="Healey A."/>
            <person name="Mamidi S."/>
            <person name="Sreedasyam A."/>
            <person name="Shu S."/>
            <person name="Feldman M."/>
            <person name="Wu J."/>
            <person name="Yu Y."/>
            <person name="Chen C."/>
            <person name="Johnson J."/>
            <person name="Rokhsar D."/>
            <person name="Baxter I."/>
            <person name="Schmutz J."/>
            <person name="Brutnell T."/>
            <person name="Kellogg E."/>
        </authorList>
    </citation>
    <scope>NUCLEOTIDE SEQUENCE [LARGE SCALE GENOMIC DNA]</scope>
</reference>
<organism evidence="1 2">
    <name type="scientific">Setaria viridis</name>
    <name type="common">Green bristlegrass</name>
    <name type="synonym">Setaria italica subsp. viridis</name>
    <dbReference type="NCBI Taxonomy" id="4556"/>
    <lineage>
        <taxon>Eukaryota</taxon>
        <taxon>Viridiplantae</taxon>
        <taxon>Streptophyta</taxon>
        <taxon>Embryophyta</taxon>
        <taxon>Tracheophyta</taxon>
        <taxon>Spermatophyta</taxon>
        <taxon>Magnoliopsida</taxon>
        <taxon>Liliopsida</taxon>
        <taxon>Poales</taxon>
        <taxon>Poaceae</taxon>
        <taxon>PACMAD clade</taxon>
        <taxon>Panicoideae</taxon>
        <taxon>Panicodae</taxon>
        <taxon>Paniceae</taxon>
        <taxon>Cenchrinae</taxon>
        <taxon>Setaria</taxon>
    </lineage>
</organism>
<name>A0A4U6TFR1_SETVI</name>
<keyword evidence="2" id="KW-1185">Reference proteome</keyword>
<dbReference type="Proteomes" id="UP000298652">
    <property type="component" value="Chromosome 8"/>
</dbReference>
<protein>
    <submittedName>
        <fullName evidence="1">Uncharacterized protein</fullName>
    </submittedName>
</protein>